<proteinExistence type="predicted"/>
<comment type="caution">
    <text evidence="1">The sequence shown here is derived from an EMBL/GenBank/DDBJ whole genome shotgun (WGS) entry which is preliminary data.</text>
</comment>
<dbReference type="OrthoDB" id="3351168at2759"/>
<dbReference type="Proteomes" id="UP000613580">
    <property type="component" value="Unassembled WGS sequence"/>
</dbReference>
<protein>
    <submittedName>
        <fullName evidence="1">Uncharacterized protein</fullName>
    </submittedName>
</protein>
<dbReference type="EMBL" id="JACAZE010000002">
    <property type="protein sequence ID" value="KAF7320620.1"/>
    <property type="molecule type" value="Genomic_DNA"/>
</dbReference>
<accession>A0A8H6TRX3</accession>
<name>A0A8H6TRX3_MYCCL</name>
<dbReference type="AlphaFoldDB" id="A0A8H6TRX3"/>
<organism evidence="1 2">
    <name type="scientific">Mycena chlorophos</name>
    <name type="common">Agaric fungus</name>
    <name type="synonym">Agaricus chlorophos</name>
    <dbReference type="NCBI Taxonomy" id="658473"/>
    <lineage>
        <taxon>Eukaryota</taxon>
        <taxon>Fungi</taxon>
        <taxon>Dikarya</taxon>
        <taxon>Basidiomycota</taxon>
        <taxon>Agaricomycotina</taxon>
        <taxon>Agaricomycetes</taxon>
        <taxon>Agaricomycetidae</taxon>
        <taxon>Agaricales</taxon>
        <taxon>Marasmiineae</taxon>
        <taxon>Mycenaceae</taxon>
        <taxon>Mycena</taxon>
    </lineage>
</organism>
<gene>
    <name evidence="1" type="ORF">HMN09_00146600</name>
</gene>
<evidence type="ECO:0000313" key="2">
    <source>
        <dbReference type="Proteomes" id="UP000613580"/>
    </source>
</evidence>
<reference evidence="1" key="1">
    <citation type="submission" date="2020-05" db="EMBL/GenBank/DDBJ databases">
        <title>Mycena genomes resolve the evolution of fungal bioluminescence.</title>
        <authorList>
            <person name="Tsai I.J."/>
        </authorList>
    </citation>
    <scope>NUCLEOTIDE SEQUENCE</scope>
    <source>
        <strain evidence="1">110903Hualien_Pintung</strain>
    </source>
</reference>
<sequence>MASSFLFTLAARQAVANALTRRRTLATLGFLVKISKKSLIWDTGRNYQWVMSSVLVFGLGLAQTPGWTTLLTPGPIMVSIPVSGRELDLRSAAVQSALVDLWETAIYPTSQCTMTIYLLMTWKLFQVYWKAA</sequence>
<evidence type="ECO:0000313" key="1">
    <source>
        <dbReference type="EMBL" id="KAF7320620.1"/>
    </source>
</evidence>
<keyword evidence="2" id="KW-1185">Reference proteome</keyword>